<dbReference type="PANTHER" id="PTHR43408:SF2">
    <property type="entry name" value="FMN REDUCTASE (NADPH)"/>
    <property type="match status" value="1"/>
</dbReference>
<feature type="compositionally biased region" description="Low complexity" evidence="4">
    <location>
        <begin position="1"/>
        <end position="17"/>
    </location>
</feature>
<dbReference type="SUPFAM" id="SSF52218">
    <property type="entry name" value="Flavoproteins"/>
    <property type="match status" value="1"/>
</dbReference>
<protein>
    <submittedName>
        <fullName evidence="6">FMN reductase</fullName>
    </submittedName>
</protein>
<evidence type="ECO:0000256" key="4">
    <source>
        <dbReference type="SAM" id="MobiDB-lite"/>
    </source>
</evidence>
<dbReference type="STRING" id="630515.SAMN04489812_0917"/>
<feature type="region of interest" description="Disordered" evidence="4">
    <location>
        <begin position="1"/>
        <end position="22"/>
    </location>
</feature>
<evidence type="ECO:0000256" key="1">
    <source>
        <dbReference type="ARBA" id="ARBA00022630"/>
    </source>
</evidence>
<evidence type="ECO:0000256" key="3">
    <source>
        <dbReference type="ARBA" id="ARBA00023002"/>
    </source>
</evidence>
<dbReference type="InterPro" id="IPR005025">
    <property type="entry name" value="FMN_Rdtase-like_dom"/>
</dbReference>
<keyword evidence="2" id="KW-0288">FMN</keyword>
<dbReference type="Gene3D" id="3.40.50.360">
    <property type="match status" value="1"/>
</dbReference>
<dbReference type="Pfam" id="PF03358">
    <property type="entry name" value="FMN_red"/>
    <property type="match status" value="1"/>
</dbReference>
<dbReference type="RefSeq" id="WP_091520564.1">
    <property type="nucleotide sequence ID" value="NZ_LT629772.1"/>
</dbReference>
<dbReference type="EMBL" id="LT629772">
    <property type="protein sequence ID" value="SDS11138.1"/>
    <property type="molecule type" value="Genomic_DNA"/>
</dbReference>
<evidence type="ECO:0000256" key="2">
    <source>
        <dbReference type="ARBA" id="ARBA00022643"/>
    </source>
</evidence>
<evidence type="ECO:0000259" key="5">
    <source>
        <dbReference type="Pfam" id="PF03358"/>
    </source>
</evidence>
<organism evidence="6 7">
    <name type="scientific">Microlunatus soli</name>
    <dbReference type="NCBI Taxonomy" id="630515"/>
    <lineage>
        <taxon>Bacteria</taxon>
        <taxon>Bacillati</taxon>
        <taxon>Actinomycetota</taxon>
        <taxon>Actinomycetes</taxon>
        <taxon>Propionibacteriales</taxon>
        <taxon>Propionibacteriaceae</taxon>
        <taxon>Microlunatus</taxon>
    </lineage>
</organism>
<accession>A0A1H1PIN8</accession>
<sequence length="204" mass="20541">MTTPQPATAGAPPVVVVSGNPRPGSRTLRVGRAVGEAVAGSIGADHGDPAVSVADIEVSAFGADLFVAPDARPAALLDALQTIRTASLLVVATPVYKASYTGLLKAFLDHYQAGELSSVVAIPVVVAGGPAHTFVGELYLRPLLTELGAVLPTPAFTITEGQLPELATVAADWAGRYGDVLARQLAGATGSDPGRREALGVAGG</sequence>
<evidence type="ECO:0000313" key="6">
    <source>
        <dbReference type="EMBL" id="SDS11138.1"/>
    </source>
</evidence>
<evidence type="ECO:0000313" key="7">
    <source>
        <dbReference type="Proteomes" id="UP000199103"/>
    </source>
</evidence>
<gene>
    <name evidence="6" type="ORF">SAMN04489812_0917</name>
</gene>
<dbReference type="OrthoDB" id="1643408at2"/>
<keyword evidence="7" id="KW-1185">Reference proteome</keyword>
<dbReference type="InterPro" id="IPR051814">
    <property type="entry name" value="NAD(P)H-dep_FMN_reductase"/>
</dbReference>
<keyword evidence="1" id="KW-0285">Flavoprotein</keyword>
<proteinExistence type="predicted"/>
<dbReference type="AlphaFoldDB" id="A0A1H1PIN8"/>
<reference evidence="6 7" key="1">
    <citation type="submission" date="2016-10" db="EMBL/GenBank/DDBJ databases">
        <authorList>
            <person name="de Groot N.N."/>
        </authorList>
    </citation>
    <scope>NUCLEOTIDE SEQUENCE [LARGE SCALE GENOMIC DNA]</scope>
    <source>
        <strain evidence="6 7">DSM 21800</strain>
    </source>
</reference>
<dbReference type="InterPro" id="IPR029039">
    <property type="entry name" value="Flavoprotein-like_sf"/>
</dbReference>
<name>A0A1H1PIN8_9ACTN</name>
<dbReference type="PANTHER" id="PTHR43408">
    <property type="entry name" value="FMN REDUCTASE (NADPH)"/>
    <property type="match status" value="1"/>
</dbReference>
<keyword evidence="3" id="KW-0560">Oxidoreductase</keyword>
<dbReference type="GO" id="GO:0016491">
    <property type="term" value="F:oxidoreductase activity"/>
    <property type="evidence" value="ECO:0007669"/>
    <property type="project" value="UniProtKB-KW"/>
</dbReference>
<dbReference type="Proteomes" id="UP000199103">
    <property type="component" value="Chromosome I"/>
</dbReference>
<feature type="domain" description="NADPH-dependent FMN reductase-like" evidence="5">
    <location>
        <begin position="14"/>
        <end position="159"/>
    </location>
</feature>